<dbReference type="Proteomes" id="UP000499080">
    <property type="component" value="Unassembled WGS sequence"/>
</dbReference>
<evidence type="ECO:0000313" key="1">
    <source>
        <dbReference type="EMBL" id="GBL83656.1"/>
    </source>
</evidence>
<accession>A0A4Y2AX53</accession>
<sequence length="93" mass="10634">MQIAATAMVISLRTSPDAKTMLLTRGHSGRLLLGPGRLVLAKYICLRKFKASSFLLMKVLRDKFHPLAYLQKNSAQQRQIETSRPMLFEYIPR</sequence>
<name>A0A4Y2AX53_ARAVE</name>
<dbReference type="AlphaFoldDB" id="A0A4Y2AX53"/>
<organism evidence="1 2">
    <name type="scientific">Araneus ventricosus</name>
    <name type="common">Orbweaver spider</name>
    <name type="synonym">Epeira ventricosa</name>
    <dbReference type="NCBI Taxonomy" id="182803"/>
    <lineage>
        <taxon>Eukaryota</taxon>
        <taxon>Metazoa</taxon>
        <taxon>Ecdysozoa</taxon>
        <taxon>Arthropoda</taxon>
        <taxon>Chelicerata</taxon>
        <taxon>Arachnida</taxon>
        <taxon>Araneae</taxon>
        <taxon>Araneomorphae</taxon>
        <taxon>Entelegynae</taxon>
        <taxon>Araneoidea</taxon>
        <taxon>Araneidae</taxon>
        <taxon>Araneus</taxon>
    </lineage>
</organism>
<dbReference type="EMBL" id="BGPR01081609">
    <property type="protein sequence ID" value="GBL83656.1"/>
    <property type="molecule type" value="Genomic_DNA"/>
</dbReference>
<gene>
    <name evidence="1" type="ORF">AVEN_106157_1</name>
</gene>
<protein>
    <submittedName>
        <fullName evidence="1">Uncharacterized protein</fullName>
    </submittedName>
</protein>
<evidence type="ECO:0000313" key="2">
    <source>
        <dbReference type="Proteomes" id="UP000499080"/>
    </source>
</evidence>
<proteinExistence type="predicted"/>
<comment type="caution">
    <text evidence="1">The sequence shown here is derived from an EMBL/GenBank/DDBJ whole genome shotgun (WGS) entry which is preliminary data.</text>
</comment>
<keyword evidence="2" id="KW-1185">Reference proteome</keyword>
<reference evidence="1 2" key="1">
    <citation type="journal article" date="2019" name="Sci. Rep.">
        <title>Orb-weaving spider Araneus ventricosus genome elucidates the spidroin gene catalogue.</title>
        <authorList>
            <person name="Kono N."/>
            <person name="Nakamura H."/>
            <person name="Ohtoshi R."/>
            <person name="Moran D.A.P."/>
            <person name="Shinohara A."/>
            <person name="Yoshida Y."/>
            <person name="Fujiwara M."/>
            <person name="Mori M."/>
            <person name="Tomita M."/>
            <person name="Arakawa K."/>
        </authorList>
    </citation>
    <scope>NUCLEOTIDE SEQUENCE [LARGE SCALE GENOMIC DNA]</scope>
</reference>